<evidence type="ECO:0000313" key="8">
    <source>
        <dbReference type="Proteomes" id="UP000027195"/>
    </source>
</evidence>
<dbReference type="GO" id="GO:0007189">
    <property type="term" value="P:adenylate cyclase-activating G protein-coupled receptor signaling pathway"/>
    <property type="evidence" value="ECO:0007669"/>
    <property type="project" value="TreeGrafter"/>
</dbReference>
<keyword evidence="2 6" id="KW-0812">Transmembrane</keyword>
<feature type="transmembrane region" description="Helical" evidence="6">
    <location>
        <begin position="160"/>
        <end position="181"/>
    </location>
</feature>
<evidence type="ECO:0000313" key="7">
    <source>
        <dbReference type="EMBL" id="KDQ17269.1"/>
    </source>
</evidence>
<feature type="transmembrane region" description="Helical" evidence="6">
    <location>
        <begin position="269"/>
        <end position="288"/>
    </location>
</feature>
<dbReference type="STRING" id="930990.A0A067MNZ3"/>
<reference evidence="8" key="1">
    <citation type="journal article" date="2014" name="Proc. Natl. Acad. Sci. U.S.A.">
        <title>Extensive sampling of basidiomycete genomes demonstrates inadequacy of the white-rot/brown-rot paradigm for wood decay fungi.</title>
        <authorList>
            <person name="Riley R."/>
            <person name="Salamov A.A."/>
            <person name="Brown D.W."/>
            <person name="Nagy L.G."/>
            <person name="Floudas D."/>
            <person name="Held B.W."/>
            <person name="Levasseur A."/>
            <person name="Lombard V."/>
            <person name="Morin E."/>
            <person name="Otillar R."/>
            <person name="Lindquist E.A."/>
            <person name="Sun H."/>
            <person name="LaButti K.M."/>
            <person name="Schmutz J."/>
            <person name="Jabbour D."/>
            <person name="Luo H."/>
            <person name="Baker S.E."/>
            <person name="Pisabarro A.G."/>
            <person name="Walton J.D."/>
            <person name="Blanchette R.A."/>
            <person name="Henrissat B."/>
            <person name="Martin F."/>
            <person name="Cullen D."/>
            <person name="Hibbett D.S."/>
            <person name="Grigoriev I.V."/>
        </authorList>
    </citation>
    <scope>NUCLEOTIDE SEQUENCE [LARGE SCALE GENOMIC DNA]</scope>
    <source>
        <strain evidence="8">FD-172 SS1</strain>
    </source>
</reference>
<evidence type="ECO:0000256" key="4">
    <source>
        <dbReference type="ARBA" id="ARBA00023136"/>
    </source>
</evidence>
<dbReference type="CDD" id="cd00637">
    <property type="entry name" value="7tm_classA_rhodopsin-like"/>
    <property type="match status" value="1"/>
</dbReference>
<protein>
    <submittedName>
        <fullName evidence="7">Uncharacterized protein</fullName>
    </submittedName>
</protein>
<feature type="non-terminal residue" evidence="7">
    <location>
        <position position="1"/>
    </location>
</feature>
<keyword evidence="8" id="KW-1185">Reference proteome</keyword>
<dbReference type="HOGENOM" id="CLU_027149_0_0_1"/>
<feature type="transmembrane region" description="Helical" evidence="6">
    <location>
        <begin position="112"/>
        <end position="134"/>
    </location>
</feature>
<name>A0A067MNZ3_BOTB1</name>
<sequence>FISGAGLLSILSVFVVFSLVTRNAIIQKQHPFRSHIDIYVVSLFVSNIFEGVFAAMSIKWVRTGIVECEAHCSAQGFLNLFGQTGVAMNTLAIAVHTFCAVFFRWDPPPSKILPLCVVACIWLYNLGFAIGYVVPSTYVPTPFWCSLPRNLIAARIFSQYLWLCLTIITSITLYIILFFSLRGNIQITSGGKWYRHKFSISRATSRRPTGMPSLRVEDPHLSTPVRSAAKKMLWYPIAYVIISLPAVVIRFGVLKDGVSSQSIPFERLAPWYCLVNGAGVVNVVLFTLTRPKILLFKGGEQEDERAEYGGRNHRTSYSETPPISPMSLELKAIS</sequence>
<feature type="transmembrane region" description="Helical" evidence="6">
    <location>
        <begin position="6"/>
        <end position="26"/>
    </location>
</feature>
<dbReference type="OrthoDB" id="100006at2759"/>
<gene>
    <name evidence="7" type="ORF">BOTBODRAFT_601747</name>
</gene>
<dbReference type="PANTHER" id="PTHR23112:SF37">
    <property type="entry name" value="G PROTEIN-COUPLED RECEPTOR GPR1"/>
    <property type="match status" value="1"/>
</dbReference>
<feature type="transmembrane region" description="Helical" evidence="6">
    <location>
        <begin position="86"/>
        <end position="105"/>
    </location>
</feature>
<evidence type="ECO:0000256" key="5">
    <source>
        <dbReference type="SAM" id="MobiDB-lite"/>
    </source>
</evidence>
<dbReference type="EMBL" id="KL198024">
    <property type="protein sequence ID" value="KDQ17269.1"/>
    <property type="molecule type" value="Genomic_DNA"/>
</dbReference>
<comment type="subcellular location">
    <subcellularLocation>
        <location evidence="1">Membrane</location>
        <topology evidence="1">Multi-pass membrane protein</topology>
    </subcellularLocation>
</comment>
<proteinExistence type="predicted"/>
<evidence type="ECO:0000256" key="1">
    <source>
        <dbReference type="ARBA" id="ARBA00004141"/>
    </source>
</evidence>
<dbReference type="Proteomes" id="UP000027195">
    <property type="component" value="Unassembled WGS sequence"/>
</dbReference>
<accession>A0A067MNZ3</accession>
<dbReference type="AlphaFoldDB" id="A0A067MNZ3"/>
<keyword evidence="4 6" id="KW-0472">Membrane</keyword>
<feature type="region of interest" description="Disordered" evidence="5">
    <location>
        <begin position="305"/>
        <end position="334"/>
    </location>
</feature>
<dbReference type="PANTHER" id="PTHR23112">
    <property type="entry name" value="G PROTEIN-COUPLED RECEPTOR 157-RELATED"/>
    <property type="match status" value="1"/>
</dbReference>
<feature type="transmembrane region" description="Helical" evidence="6">
    <location>
        <begin position="38"/>
        <end position="58"/>
    </location>
</feature>
<dbReference type="GO" id="GO:0005886">
    <property type="term" value="C:plasma membrane"/>
    <property type="evidence" value="ECO:0007669"/>
    <property type="project" value="TreeGrafter"/>
</dbReference>
<evidence type="ECO:0000256" key="6">
    <source>
        <dbReference type="SAM" id="Phobius"/>
    </source>
</evidence>
<dbReference type="GO" id="GO:0004930">
    <property type="term" value="F:G protein-coupled receptor activity"/>
    <property type="evidence" value="ECO:0007669"/>
    <property type="project" value="TreeGrafter"/>
</dbReference>
<dbReference type="InParanoid" id="A0A067MNZ3"/>
<feature type="transmembrane region" description="Helical" evidence="6">
    <location>
        <begin position="232"/>
        <end position="249"/>
    </location>
</feature>
<organism evidence="7 8">
    <name type="scientific">Botryobasidium botryosum (strain FD-172 SS1)</name>
    <dbReference type="NCBI Taxonomy" id="930990"/>
    <lineage>
        <taxon>Eukaryota</taxon>
        <taxon>Fungi</taxon>
        <taxon>Dikarya</taxon>
        <taxon>Basidiomycota</taxon>
        <taxon>Agaricomycotina</taxon>
        <taxon>Agaricomycetes</taxon>
        <taxon>Cantharellales</taxon>
        <taxon>Botryobasidiaceae</taxon>
        <taxon>Botryobasidium</taxon>
    </lineage>
</organism>
<evidence type="ECO:0000256" key="2">
    <source>
        <dbReference type="ARBA" id="ARBA00022692"/>
    </source>
</evidence>
<dbReference type="SUPFAM" id="SSF81321">
    <property type="entry name" value="Family A G protein-coupled receptor-like"/>
    <property type="match status" value="1"/>
</dbReference>
<keyword evidence="3 6" id="KW-1133">Transmembrane helix</keyword>
<dbReference type="Gene3D" id="1.20.1070.10">
    <property type="entry name" value="Rhodopsin 7-helix transmembrane proteins"/>
    <property type="match status" value="1"/>
</dbReference>
<evidence type="ECO:0000256" key="3">
    <source>
        <dbReference type="ARBA" id="ARBA00022989"/>
    </source>
</evidence>